<evidence type="ECO:0000256" key="1">
    <source>
        <dbReference type="SAM" id="MobiDB-lite"/>
    </source>
</evidence>
<dbReference type="AlphaFoldDB" id="A0A642V6L8"/>
<sequence length="411" mass="47733">MPLIVSDVLVSDANLPIPVGGLAAVGSLALLIIFYTLRTFSQRRPVAPKGKLAPPVEEKKQGRKFGHWKPENFKAPTPPPYPNWSVETTKPLPYRPFKHNYFVTMGIRSMDWDNWIELDNQWDHFHNRKLQRLQQENADELYQVDPVAWDAAEELVECLEDYLPNRYPSMFVKTDHGIHNKHTGEDFDTVSRPWKESPILVASKMIQDDLAIMIEGEDGHYYLKAGAILLAGFWRLKDKINLPLREIHTSGDVPKYREKLQTSMEKFFVKLRPEDPVVRNNYFIQTDDDLAWSHAIGPETSDRIGWYTANEVEDPEVLKFRSERQSLRRLPRSGGIVFTIRTYFLPIKDMVQEPYVPGRLYDGIMAWDDDVAGYKGLEKYRDALLPYLQKHHQRQLDEGIIQAPEKPNYPF</sequence>
<reference evidence="3" key="1">
    <citation type="journal article" date="2019" name="G3 (Bethesda)">
        <title>Genome Assemblies of Two Rare Opportunistic Yeast Pathogens: Diutina rugosa (syn. Candida rugosa) and Trichomonascus ciferrii (syn. Candida ciferrii).</title>
        <authorList>
            <person name="Mixao V."/>
            <person name="Saus E."/>
            <person name="Hansen A.P."/>
            <person name="Lass-Florl C."/>
            <person name="Gabaldon T."/>
        </authorList>
    </citation>
    <scope>NUCLEOTIDE SEQUENCE</scope>
    <source>
        <strain evidence="3">CBS 4856</strain>
    </source>
</reference>
<proteinExistence type="predicted"/>
<feature type="region of interest" description="Disordered" evidence="1">
    <location>
        <begin position="48"/>
        <end position="72"/>
    </location>
</feature>
<dbReference type="InterPro" id="IPR021848">
    <property type="entry name" value="HODM_asu-like"/>
</dbReference>
<name>A0A642V6L8_9ASCO</name>
<feature type="transmembrane region" description="Helical" evidence="2">
    <location>
        <begin position="15"/>
        <end position="37"/>
    </location>
</feature>
<protein>
    <recommendedName>
        <fullName evidence="5">HRQ family protein 1</fullName>
    </recommendedName>
</protein>
<evidence type="ECO:0000313" key="3">
    <source>
        <dbReference type="EMBL" id="KAA8915359.1"/>
    </source>
</evidence>
<organism evidence="3 4">
    <name type="scientific">Trichomonascus ciferrii</name>
    <dbReference type="NCBI Taxonomy" id="44093"/>
    <lineage>
        <taxon>Eukaryota</taxon>
        <taxon>Fungi</taxon>
        <taxon>Dikarya</taxon>
        <taxon>Ascomycota</taxon>
        <taxon>Saccharomycotina</taxon>
        <taxon>Dipodascomycetes</taxon>
        <taxon>Dipodascales</taxon>
        <taxon>Trichomonascaceae</taxon>
        <taxon>Trichomonascus</taxon>
        <taxon>Trichomonascus ciferrii complex</taxon>
    </lineage>
</organism>
<dbReference type="OrthoDB" id="497541at2759"/>
<comment type="caution">
    <text evidence="3">The sequence shown here is derived from an EMBL/GenBank/DDBJ whole genome shotgun (WGS) entry which is preliminary data.</text>
</comment>
<keyword evidence="2" id="KW-0472">Membrane</keyword>
<evidence type="ECO:0000313" key="4">
    <source>
        <dbReference type="Proteomes" id="UP000761534"/>
    </source>
</evidence>
<dbReference type="EMBL" id="SWFS01000170">
    <property type="protein sequence ID" value="KAA8915359.1"/>
    <property type="molecule type" value="Genomic_DNA"/>
</dbReference>
<evidence type="ECO:0000256" key="2">
    <source>
        <dbReference type="SAM" id="Phobius"/>
    </source>
</evidence>
<dbReference type="Proteomes" id="UP000761534">
    <property type="component" value="Unassembled WGS sequence"/>
</dbReference>
<dbReference type="VEuPathDB" id="FungiDB:TRICI_002494"/>
<dbReference type="Pfam" id="PF11927">
    <property type="entry name" value="HODM_asu-like"/>
    <property type="match status" value="1"/>
</dbReference>
<keyword evidence="2" id="KW-0812">Transmembrane</keyword>
<gene>
    <name evidence="3" type="ORF">TRICI_002494</name>
</gene>
<evidence type="ECO:0008006" key="5">
    <source>
        <dbReference type="Google" id="ProtNLM"/>
    </source>
</evidence>
<accession>A0A642V6L8</accession>
<keyword evidence="2" id="KW-1133">Transmembrane helix</keyword>
<keyword evidence="4" id="KW-1185">Reference proteome</keyword>